<dbReference type="Proteomes" id="UP001295684">
    <property type="component" value="Unassembled WGS sequence"/>
</dbReference>
<name>A0AAD1YAG0_EUPCR</name>
<reference evidence="4" key="1">
    <citation type="submission" date="2023-07" db="EMBL/GenBank/DDBJ databases">
        <authorList>
            <consortium name="AG Swart"/>
            <person name="Singh M."/>
            <person name="Singh A."/>
            <person name="Seah K."/>
            <person name="Emmerich C."/>
        </authorList>
    </citation>
    <scope>NUCLEOTIDE SEQUENCE</scope>
    <source>
        <strain evidence="4">DP1</strain>
    </source>
</reference>
<comment type="caution">
    <text evidence="4">The sequence shown here is derived from an EMBL/GenBank/DDBJ whole genome shotgun (WGS) entry which is preliminary data.</text>
</comment>
<evidence type="ECO:0000256" key="1">
    <source>
        <dbReference type="SAM" id="Phobius"/>
    </source>
</evidence>
<dbReference type="Pfam" id="PF01757">
    <property type="entry name" value="Acyl_transf_3"/>
    <property type="match status" value="1"/>
</dbReference>
<proteinExistence type="predicted"/>
<dbReference type="PANTHER" id="PTHR11161:SF0">
    <property type="entry name" value="O-ACYLTRANSFERASE LIKE PROTEIN"/>
    <property type="match status" value="1"/>
</dbReference>
<feature type="transmembrane region" description="Helical" evidence="1">
    <location>
        <begin position="342"/>
        <end position="368"/>
    </location>
</feature>
<dbReference type="GO" id="GO:0016747">
    <property type="term" value="F:acyltransferase activity, transferring groups other than amino-acyl groups"/>
    <property type="evidence" value="ECO:0007669"/>
    <property type="project" value="InterPro"/>
</dbReference>
<dbReference type="PANTHER" id="PTHR11161">
    <property type="entry name" value="O-ACYLTRANSFERASE"/>
    <property type="match status" value="1"/>
</dbReference>
<keyword evidence="1" id="KW-0472">Membrane</keyword>
<sequence>MPAKFICLILFLFLTFNYCNANSSCMEGYLILLGNYTKEIMRQNMYSGRFLNDLGEFENCTEHEFSRFMLSQIELNITGKKDMSFLNKDTARFVQGLCVPKECSDTDSKILRDSFFLQDINFTRDSNVVDITFFDVEKEAQQTSKNLSSTSSVMIVVFVFLVLLGLLGLLVENTSLGNKPNLNQEEEENNIWDKYYDQEGLSADEDQKDNMCTEFQDFLQQEKRLIMSKNLWGIILLSFSFKRNARRLFKFSVIRRMHVKTTMIEGLRVMFLIWVIIGNTFLFSFYSYPANFTKIGDISSNYLFITLLNNELSFDSLLFIIAFLSAYDLLEKFDDRDTKSRSYILYALHFIIKMLFPVIIIIGISSIFKLFSSGPLWGTMTEEIISSCDRYLWTHVLMISNLVPFGNNIGNNACLPWLWFVSTEFQFFFFCLFLTILYTKKSFLACLISWVICLFSLLSVSVIAGVGAITTLSQYDSNTYEILFTKPWTRIFGYSLGLFVGFIFYEFNKESKSEKEKRFGWRLVSILENMNINKRTILIIFAFALIIIPSIFQWLIIARETLTNDMSGSAKTMYILYLTLGRPIYFTGLVIIILFCLLNKLKWITIIVGNYSWGPMTELSYSAYLMHFFIIVWYYSSLSQTLFINIPDLLFTGVAVIVTSFLVAIPFSFLIEIPSKNLMELILFTMKRYRRSSIEEEKEGKAGNSSSREKIGFNVSNSGIKENNVSNASANLMFLSGAIPDVGENKKKKLKID</sequence>
<evidence type="ECO:0000259" key="3">
    <source>
        <dbReference type="Pfam" id="PF01757"/>
    </source>
</evidence>
<feature type="transmembrane region" description="Helical" evidence="1">
    <location>
        <begin position="444"/>
        <end position="471"/>
    </location>
</feature>
<dbReference type="InterPro" id="IPR052728">
    <property type="entry name" value="O2_lipid_transport_reg"/>
</dbReference>
<protein>
    <recommendedName>
        <fullName evidence="3">Acyltransferase 3 domain-containing protein</fullName>
    </recommendedName>
</protein>
<feature type="chain" id="PRO_5042244039" description="Acyltransferase 3 domain-containing protein" evidence="2">
    <location>
        <begin position="22"/>
        <end position="753"/>
    </location>
</feature>
<feature type="transmembrane region" description="Helical" evidence="1">
    <location>
        <begin position="266"/>
        <end position="286"/>
    </location>
</feature>
<accession>A0AAD1YAG0</accession>
<evidence type="ECO:0000313" key="4">
    <source>
        <dbReference type="EMBL" id="CAI2387639.1"/>
    </source>
</evidence>
<feature type="transmembrane region" description="Helical" evidence="1">
    <location>
        <begin position="576"/>
        <end position="598"/>
    </location>
</feature>
<keyword evidence="2" id="KW-0732">Signal</keyword>
<feature type="signal peptide" evidence="2">
    <location>
        <begin position="1"/>
        <end position="21"/>
    </location>
</feature>
<dbReference type="AlphaFoldDB" id="A0AAD1YAG0"/>
<dbReference type="EMBL" id="CAMPGE010030134">
    <property type="protein sequence ID" value="CAI2387639.1"/>
    <property type="molecule type" value="Genomic_DNA"/>
</dbReference>
<dbReference type="InterPro" id="IPR002656">
    <property type="entry name" value="Acyl_transf_3_dom"/>
</dbReference>
<feature type="domain" description="Acyltransferase 3" evidence="3">
    <location>
        <begin position="264"/>
        <end position="664"/>
    </location>
</feature>
<feature type="transmembrane region" description="Helical" evidence="1">
    <location>
        <begin position="649"/>
        <end position="671"/>
    </location>
</feature>
<keyword evidence="1" id="KW-1133">Transmembrane helix</keyword>
<feature type="transmembrane region" description="Helical" evidence="1">
    <location>
        <begin position="312"/>
        <end position="330"/>
    </location>
</feature>
<evidence type="ECO:0000256" key="2">
    <source>
        <dbReference type="SAM" id="SignalP"/>
    </source>
</evidence>
<gene>
    <name evidence="4" type="ORF">ECRASSUSDP1_LOCUS29273</name>
</gene>
<feature type="transmembrane region" description="Helical" evidence="1">
    <location>
        <begin position="152"/>
        <end position="171"/>
    </location>
</feature>
<keyword evidence="5" id="KW-1185">Reference proteome</keyword>
<feature type="transmembrane region" description="Helical" evidence="1">
    <location>
        <begin position="491"/>
        <end position="508"/>
    </location>
</feature>
<organism evidence="4 5">
    <name type="scientific">Euplotes crassus</name>
    <dbReference type="NCBI Taxonomy" id="5936"/>
    <lineage>
        <taxon>Eukaryota</taxon>
        <taxon>Sar</taxon>
        <taxon>Alveolata</taxon>
        <taxon>Ciliophora</taxon>
        <taxon>Intramacronucleata</taxon>
        <taxon>Spirotrichea</taxon>
        <taxon>Hypotrichia</taxon>
        <taxon>Euplotida</taxon>
        <taxon>Euplotidae</taxon>
        <taxon>Moneuplotes</taxon>
    </lineage>
</organism>
<evidence type="ECO:0000313" key="5">
    <source>
        <dbReference type="Proteomes" id="UP001295684"/>
    </source>
</evidence>
<feature type="transmembrane region" description="Helical" evidence="1">
    <location>
        <begin position="537"/>
        <end position="556"/>
    </location>
</feature>
<keyword evidence="1" id="KW-0812">Transmembrane</keyword>
<feature type="transmembrane region" description="Helical" evidence="1">
    <location>
        <begin position="619"/>
        <end position="637"/>
    </location>
</feature>
<feature type="transmembrane region" description="Helical" evidence="1">
    <location>
        <begin position="417"/>
        <end position="437"/>
    </location>
</feature>